<proteinExistence type="predicted"/>
<dbReference type="Proteomes" id="UP000186096">
    <property type="component" value="Unassembled WGS sequence"/>
</dbReference>
<dbReference type="OrthoDB" id="6165073at2"/>
<evidence type="ECO:0000256" key="1">
    <source>
        <dbReference type="SAM" id="Phobius"/>
    </source>
</evidence>
<dbReference type="RefSeq" id="WP_076440438.1">
    <property type="nucleotide sequence ID" value="NZ_FTNI01000028.1"/>
</dbReference>
<evidence type="ECO:0008006" key="5">
    <source>
        <dbReference type="Google" id="ProtNLM"/>
    </source>
</evidence>
<reference evidence="4" key="1">
    <citation type="submission" date="2017-01" db="EMBL/GenBank/DDBJ databases">
        <authorList>
            <person name="Varghese N."/>
            <person name="Submissions S."/>
        </authorList>
    </citation>
    <scope>NUCLEOTIDE SEQUENCE [LARGE SCALE GENOMIC DNA]</scope>
    <source>
        <strain evidence="4">ATCC 12950</strain>
    </source>
</reference>
<dbReference type="Pfam" id="PF20587">
    <property type="entry name" value="DUF6789"/>
    <property type="match status" value="1"/>
</dbReference>
<organism evidence="3 4">
    <name type="scientific">Microbispora rosea</name>
    <dbReference type="NCBI Taxonomy" id="58117"/>
    <lineage>
        <taxon>Bacteria</taxon>
        <taxon>Bacillati</taxon>
        <taxon>Actinomycetota</taxon>
        <taxon>Actinomycetes</taxon>
        <taxon>Streptosporangiales</taxon>
        <taxon>Streptosporangiaceae</taxon>
        <taxon>Microbispora</taxon>
    </lineage>
</organism>
<name>A0A1N7GEX8_9ACTN</name>
<gene>
    <name evidence="3" type="ORF">SAMN05421833_12866</name>
</gene>
<accession>A0A1N7GEX8</accession>
<keyword evidence="1" id="KW-0472">Membrane</keyword>
<dbReference type="EMBL" id="FTNI01000028">
    <property type="protein sequence ID" value="SIS11098.1"/>
    <property type="molecule type" value="Genomic_DNA"/>
</dbReference>
<evidence type="ECO:0000256" key="2">
    <source>
        <dbReference type="SAM" id="SignalP"/>
    </source>
</evidence>
<protein>
    <recommendedName>
        <fullName evidence="5">DUF1440 domain-containing protein</fullName>
    </recommendedName>
</protein>
<evidence type="ECO:0000313" key="4">
    <source>
        <dbReference type="Proteomes" id="UP000186096"/>
    </source>
</evidence>
<feature type="signal peptide" evidence="2">
    <location>
        <begin position="1"/>
        <end position="20"/>
    </location>
</feature>
<keyword evidence="1" id="KW-0812">Transmembrane</keyword>
<feature type="transmembrane region" description="Helical" evidence="1">
    <location>
        <begin position="58"/>
        <end position="78"/>
    </location>
</feature>
<dbReference type="STRING" id="58117.SAMN05421833_12866"/>
<feature type="transmembrane region" description="Helical" evidence="1">
    <location>
        <begin position="124"/>
        <end position="144"/>
    </location>
</feature>
<sequence length="157" mass="16238">MIRQLVRGATAGALSTLAMSAVMLAGQKSGLMPGQPPKHIVRAALPGHRQRPKPGERVLGAAAHLGFGATSGAAFALLTRGRGSGVPLGVGYALLIWLGAYEGWVPALNILPPASRDPARGRPVVMAAAHVVYGATLALAVRAMRGADGRHDEKEER</sequence>
<dbReference type="InterPro" id="IPR046739">
    <property type="entry name" value="DUF6789"/>
</dbReference>
<keyword evidence="2" id="KW-0732">Signal</keyword>
<evidence type="ECO:0000313" key="3">
    <source>
        <dbReference type="EMBL" id="SIS11098.1"/>
    </source>
</evidence>
<dbReference type="AlphaFoldDB" id="A0A1N7GEX8"/>
<keyword evidence="1" id="KW-1133">Transmembrane helix</keyword>
<feature type="transmembrane region" description="Helical" evidence="1">
    <location>
        <begin position="85"/>
        <end position="104"/>
    </location>
</feature>
<keyword evidence="4" id="KW-1185">Reference proteome</keyword>
<feature type="chain" id="PRO_5012365336" description="DUF1440 domain-containing protein" evidence="2">
    <location>
        <begin position="21"/>
        <end position="157"/>
    </location>
</feature>